<dbReference type="InterPro" id="IPR014729">
    <property type="entry name" value="Rossmann-like_a/b/a_fold"/>
</dbReference>
<dbReference type="PANTHER" id="PTHR30336:SF4">
    <property type="entry name" value="ENVELOPE BIOGENESIS FACTOR ELYC"/>
    <property type="match status" value="1"/>
</dbReference>
<dbReference type="GO" id="GO:0043164">
    <property type="term" value="P:Gram-negative-bacterium-type cell wall biogenesis"/>
    <property type="evidence" value="ECO:0007669"/>
    <property type="project" value="TreeGrafter"/>
</dbReference>
<dbReference type="RefSeq" id="WP_143850674.1">
    <property type="nucleotide sequence ID" value="NZ_VLXZ01000022.1"/>
</dbReference>
<keyword evidence="1" id="KW-0812">Transmembrane</keyword>
<dbReference type="PANTHER" id="PTHR30336">
    <property type="entry name" value="INNER MEMBRANE PROTEIN, PROBABLE PERMEASE"/>
    <property type="match status" value="1"/>
</dbReference>
<feature type="transmembrane region" description="Helical" evidence="1">
    <location>
        <begin position="6"/>
        <end position="24"/>
    </location>
</feature>
<dbReference type="InterPro" id="IPR051599">
    <property type="entry name" value="Cell_Envelope_Assoc"/>
</dbReference>
<dbReference type="OrthoDB" id="9782395at2"/>
<dbReference type="Proteomes" id="UP000318521">
    <property type="component" value="Unassembled WGS sequence"/>
</dbReference>
<keyword evidence="1" id="KW-1133">Transmembrane helix</keyword>
<dbReference type="Pfam" id="PF02698">
    <property type="entry name" value="DUF218"/>
    <property type="match status" value="1"/>
</dbReference>
<evidence type="ECO:0000256" key="1">
    <source>
        <dbReference type="SAM" id="Phobius"/>
    </source>
</evidence>
<dbReference type="EMBL" id="VLXZ01000022">
    <property type="protein sequence ID" value="TSB44678.1"/>
    <property type="molecule type" value="Genomic_DNA"/>
</dbReference>
<organism evidence="3 4">
    <name type="scientific">Alkalicoccobacillus porphyridii</name>
    <dbReference type="NCBI Taxonomy" id="2597270"/>
    <lineage>
        <taxon>Bacteria</taxon>
        <taxon>Bacillati</taxon>
        <taxon>Bacillota</taxon>
        <taxon>Bacilli</taxon>
        <taxon>Bacillales</taxon>
        <taxon>Bacillaceae</taxon>
        <taxon>Alkalicoccobacillus</taxon>
    </lineage>
</organism>
<evidence type="ECO:0000313" key="3">
    <source>
        <dbReference type="EMBL" id="TSB44678.1"/>
    </source>
</evidence>
<sequence length="193" mass="21251">MFGKKVMLLLSVVFLIGVIYSIFLQTRIYHYSHQQINGEADYLIILGARVKGEEPSLSLQYRIEAAADYLLTHKNTLAIASGGQGPDEDISEALAIKRGLEKLGVEGSRIMLEDQSTSTYENISYSMAFISDPSQQGIVVSNGYHLCRAVLMAEEQGLQITGLAAETPAISIITAHLREYAALTKFYAQGLFR</sequence>
<dbReference type="GO" id="GO:0000270">
    <property type="term" value="P:peptidoglycan metabolic process"/>
    <property type="evidence" value="ECO:0007669"/>
    <property type="project" value="TreeGrafter"/>
</dbReference>
<keyword evidence="1" id="KW-0472">Membrane</keyword>
<dbReference type="AlphaFoldDB" id="A0A553ZT82"/>
<evidence type="ECO:0000313" key="4">
    <source>
        <dbReference type="Proteomes" id="UP000318521"/>
    </source>
</evidence>
<dbReference type="GO" id="GO:0005886">
    <property type="term" value="C:plasma membrane"/>
    <property type="evidence" value="ECO:0007669"/>
    <property type="project" value="TreeGrafter"/>
</dbReference>
<proteinExistence type="predicted"/>
<comment type="caution">
    <text evidence="3">The sequence shown here is derived from an EMBL/GenBank/DDBJ whole genome shotgun (WGS) entry which is preliminary data.</text>
</comment>
<dbReference type="Gene3D" id="3.40.50.620">
    <property type="entry name" value="HUPs"/>
    <property type="match status" value="1"/>
</dbReference>
<feature type="domain" description="DUF218" evidence="2">
    <location>
        <begin position="41"/>
        <end position="181"/>
    </location>
</feature>
<keyword evidence="4" id="KW-1185">Reference proteome</keyword>
<accession>A0A553ZT82</accession>
<evidence type="ECO:0000259" key="2">
    <source>
        <dbReference type="Pfam" id="PF02698"/>
    </source>
</evidence>
<protein>
    <submittedName>
        <fullName evidence="3">YdcF family protein</fullName>
    </submittedName>
</protein>
<name>A0A553ZT82_9BACI</name>
<dbReference type="CDD" id="cd06259">
    <property type="entry name" value="YdcF-like"/>
    <property type="match status" value="1"/>
</dbReference>
<dbReference type="InterPro" id="IPR003848">
    <property type="entry name" value="DUF218"/>
</dbReference>
<reference evidence="3 4" key="1">
    <citation type="submission" date="2019-07" db="EMBL/GenBank/DDBJ databases">
        <authorList>
            <person name="Park Y.J."/>
            <person name="Jeong S.E."/>
            <person name="Jung H.S."/>
        </authorList>
    </citation>
    <scope>NUCLEOTIDE SEQUENCE [LARGE SCALE GENOMIC DNA]</scope>
    <source>
        <strain evidence="4">P16(2019)</strain>
    </source>
</reference>
<gene>
    <name evidence="3" type="ORF">FN960_20185</name>
</gene>